<dbReference type="EMBL" id="X97918">
    <property type="protein sequence ID" value="CAA66513.1"/>
    <property type="molecule type" value="Genomic_DNA"/>
</dbReference>
<dbReference type="PIR" id="JN0741">
    <property type="entry name" value="JN0741"/>
</dbReference>
<feature type="transmembrane region" description="Helical" evidence="1">
    <location>
        <begin position="31"/>
        <end position="50"/>
    </location>
</feature>
<organism evidence="2">
    <name type="scientific">Bacillus phage SPP1</name>
    <name type="common">Bacteriophage SPP1</name>
    <dbReference type="NCBI Taxonomy" id="10724"/>
    <lineage>
        <taxon>Viruses</taxon>
        <taxon>Duplodnaviria</taxon>
        <taxon>Heunggongvirae</taxon>
        <taxon>Uroviricota</taxon>
        <taxon>Caudoviricetes</taxon>
        <taxon>Trautnerviridae</taxon>
        <taxon>Polsinellivirinae</taxon>
        <taxon>Rivavirus</taxon>
        <taxon>Rivavirus SPP1</taxon>
    </lineage>
</organism>
<sequence length="60" mass="6692">MKQINRMIIIFLVPMIFTMAGALLSHHYGNGYIKTGFVTSGGFISGYLVNKWIVKKEGAK</sequence>
<dbReference type="EMBL" id="X65941">
    <property type="protein sequence ID" value="CAA46754.1"/>
    <property type="molecule type" value="Genomic_DNA"/>
</dbReference>
<organismHost>
    <name type="scientific">Bacillus subtilis</name>
    <dbReference type="NCBI Taxonomy" id="1423"/>
</organismHost>
<accession>Q38080</accession>
<name>Q38080_BPSPP</name>
<dbReference type="RefSeq" id="NP_690750.1">
    <property type="nucleotide sequence ID" value="NC_004166.2"/>
</dbReference>
<evidence type="ECO:0000256" key="1">
    <source>
        <dbReference type="SAM" id="Phobius"/>
    </source>
</evidence>
<reference evidence="4" key="2">
    <citation type="journal article" date="1997" name="Gene">
        <title>The complete nucleotide sequence and functional organization of Bacillus subtilis bacteriophage SPP1.</title>
        <authorList>
            <person name="Alonso J.C."/>
            <person name="Luder G."/>
            <person name="Stiege A.C."/>
            <person name="Chai S."/>
            <person name="Weise F."/>
            <person name="Trautner T.A."/>
        </authorList>
    </citation>
    <scope>NUCLEOTIDE SEQUENCE [LARGE SCALE GENOMIC DNA]</scope>
</reference>
<reference evidence="2" key="1">
    <citation type="journal article" date="1993" name="Gene">
        <title>Sequence analysis of the left end of the Bacillus subtilis bacteriophage SPP1 genome.</title>
        <authorList>
            <person name="Chai S."/>
            <person name="Szepan U."/>
            <person name="Luder G."/>
            <person name="Trautner T.A."/>
            <person name="Alonso J.C."/>
        </authorList>
    </citation>
    <scope>NUCLEOTIDE SEQUENCE</scope>
</reference>
<protein>
    <submittedName>
        <fullName evidence="3">Bacteriophage SPP1 complete nucleotide sequence</fullName>
    </submittedName>
    <submittedName>
        <fullName evidence="2">Orf50</fullName>
    </submittedName>
</protein>
<evidence type="ECO:0000313" key="3">
    <source>
        <dbReference type="EMBL" id="CAA66513.1"/>
    </source>
</evidence>
<evidence type="ECO:0000313" key="2">
    <source>
        <dbReference type="EMBL" id="CAA46754.1"/>
    </source>
</evidence>
<dbReference type="KEGG" id="vg:955284"/>
<keyword evidence="1" id="KW-1133">Transmembrane helix</keyword>
<proteinExistence type="predicted"/>
<keyword evidence="1" id="KW-0812">Transmembrane</keyword>
<dbReference type="Proteomes" id="UP000002559">
    <property type="component" value="Segment"/>
</dbReference>
<keyword evidence="1" id="KW-0472">Membrane</keyword>
<keyword evidence="4" id="KW-1185">Reference proteome</keyword>
<evidence type="ECO:0000313" key="4">
    <source>
        <dbReference type="Proteomes" id="UP000002559"/>
    </source>
</evidence>
<reference evidence="3" key="3">
    <citation type="submission" date="2006-07" db="EMBL/GenBank/DDBJ databases">
        <title>.</title>
        <authorList>
            <person name="Alonso J.C."/>
            <person name="Auzat I."/>
        </authorList>
    </citation>
    <scope>NUCLEOTIDE SEQUENCE</scope>
</reference>
<reference evidence="3" key="4">
    <citation type="submission" date="2006-07" db="EMBL/GenBank/DDBJ databases">
        <title>Analysis of the complete nucleotide sequence and functional organization of Bacillus subtilis bacteriophage SPP1.</title>
        <authorList>
            <person name="Alonso J.C."/>
            <person name="Luder G."/>
            <person name="Stiege A.C."/>
            <person name="Chai S."/>
            <person name="Weise F."/>
            <person name="Trautner T.A."/>
        </authorList>
    </citation>
    <scope>NUCLEOTIDE SEQUENCE</scope>
</reference>
<dbReference type="GeneID" id="955284"/>
<feature type="transmembrane region" description="Helical" evidence="1">
    <location>
        <begin position="7"/>
        <end position="25"/>
    </location>
</feature>